<organism evidence="1">
    <name type="scientific">Anguilla anguilla</name>
    <name type="common">European freshwater eel</name>
    <name type="synonym">Muraena anguilla</name>
    <dbReference type="NCBI Taxonomy" id="7936"/>
    <lineage>
        <taxon>Eukaryota</taxon>
        <taxon>Metazoa</taxon>
        <taxon>Chordata</taxon>
        <taxon>Craniata</taxon>
        <taxon>Vertebrata</taxon>
        <taxon>Euteleostomi</taxon>
        <taxon>Actinopterygii</taxon>
        <taxon>Neopterygii</taxon>
        <taxon>Teleostei</taxon>
        <taxon>Anguilliformes</taxon>
        <taxon>Anguillidae</taxon>
        <taxon>Anguilla</taxon>
    </lineage>
</organism>
<reference evidence="1" key="2">
    <citation type="journal article" date="2015" name="Fish Shellfish Immunol.">
        <title>Early steps in the European eel (Anguilla anguilla)-Vibrio vulnificus interaction in the gills: Role of the RtxA13 toxin.</title>
        <authorList>
            <person name="Callol A."/>
            <person name="Pajuelo D."/>
            <person name="Ebbesson L."/>
            <person name="Teles M."/>
            <person name="MacKenzie S."/>
            <person name="Amaro C."/>
        </authorList>
    </citation>
    <scope>NUCLEOTIDE SEQUENCE</scope>
</reference>
<name>A0A0E9R006_ANGAN</name>
<accession>A0A0E9R006</accession>
<protein>
    <submittedName>
        <fullName evidence="1">Uncharacterized protein</fullName>
    </submittedName>
</protein>
<proteinExistence type="predicted"/>
<reference evidence="1" key="1">
    <citation type="submission" date="2014-11" db="EMBL/GenBank/DDBJ databases">
        <authorList>
            <person name="Amaro Gonzalez C."/>
        </authorList>
    </citation>
    <scope>NUCLEOTIDE SEQUENCE</scope>
</reference>
<dbReference type="EMBL" id="GBXM01086061">
    <property type="protein sequence ID" value="JAH22516.1"/>
    <property type="molecule type" value="Transcribed_RNA"/>
</dbReference>
<evidence type="ECO:0000313" key="1">
    <source>
        <dbReference type="EMBL" id="JAH22516.1"/>
    </source>
</evidence>
<sequence length="10" mass="1155">MTPFGYIVPM</sequence>